<protein>
    <recommendedName>
        <fullName evidence="3">CCHC-type domain-containing protein</fullName>
    </recommendedName>
</protein>
<proteinExistence type="predicted"/>
<dbReference type="AlphaFoldDB" id="A0A699UPN2"/>
<gene>
    <name evidence="2" type="ORF">Tci_896556</name>
</gene>
<comment type="caution">
    <text evidence="2">The sequence shown here is derived from an EMBL/GenBank/DDBJ whole genome shotgun (WGS) entry which is preliminary data.</text>
</comment>
<reference evidence="2" key="1">
    <citation type="journal article" date="2019" name="Sci. Rep.">
        <title>Draft genome of Tanacetum cinerariifolium, the natural source of mosquito coil.</title>
        <authorList>
            <person name="Yamashiro T."/>
            <person name="Shiraishi A."/>
            <person name="Satake H."/>
            <person name="Nakayama K."/>
        </authorList>
    </citation>
    <scope>NUCLEOTIDE SEQUENCE</scope>
</reference>
<accession>A0A699UPN2</accession>
<feature type="non-terminal residue" evidence="2">
    <location>
        <position position="1"/>
    </location>
</feature>
<evidence type="ECO:0000313" key="2">
    <source>
        <dbReference type="EMBL" id="GFD24587.1"/>
    </source>
</evidence>
<dbReference type="EMBL" id="BKCJ011353549">
    <property type="protein sequence ID" value="GFD24587.1"/>
    <property type="molecule type" value="Genomic_DNA"/>
</dbReference>
<name>A0A699UPN2_TANCI</name>
<organism evidence="2">
    <name type="scientific">Tanacetum cinerariifolium</name>
    <name type="common">Dalmatian daisy</name>
    <name type="synonym">Chrysanthemum cinerariifolium</name>
    <dbReference type="NCBI Taxonomy" id="118510"/>
    <lineage>
        <taxon>Eukaryota</taxon>
        <taxon>Viridiplantae</taxon>
        <taxon>Streptophyta</taxon>
        <taxon>Embryophyta</taxon>
        <taxon>Tracheophyta</taxon>
        <taxon>Spermatophyta</taxon>
        <taxon>Magnoliopsida</taxon>
        <taxon>eudicotyledons</taxon>
        <taxon>Gunneridae</taxon>
        <taxon>Pentapetalae</taxon>
        <taxon>asterids</taxon>
        <taxon>campanulids</taxon>
        <taxon>Asterales</taxon>
        <taxon>Asteraceae</taxon>
        <taxon>Asteroideae</taxon>
        <taxon>Anthemideae</taxon>
        <taxon>Anthemidinae</taxon>
        <taxon>Tanacetum</taxon>
    </lineage>
</organism>
<sequence>LTRDCGSPAATNNHRNPTCYECGNQGHYGSDFSELKNQDHENQAGGTRAHGMVHALEGGETNQDLNDVEDDINA</sequence>
<evidence type="ECO:0008006" key="3">
    <source>
        <dbReference type="Google" id="ProtNLM"/>
    </source>
</evidence>
<feature type="region of interest" description="Disordered" evidence="1">
    <location>
        <begin position="41"/>
        <end position="74"/>
    </location>
</feature>
<evidence type="ECO:0000256" key="1">
    <source>
        <dbReference type="SAM" id="MobiDB-lite"/>
    </source>
</evidence>